<organism evidence="3 4">
    <name type="scientific">Oopsacas minuta</name>
    <dbReference type="NCBI Taxonomy" id="111878"/>
    <lineage>
        <taxon>Eukaryota</taxon>
        <taxon>Metazoa</taxon>
        <taxon>Porifera</taxon>
        <taxon>Hexactinellida</taxon>
        <taxon>Hexasterophora</taxon>
        <taxon>Lyssacinosida</taxon>
        <taxon>Leucopsacidae</taxon>
        <taxon>Oopsacas</taxon>
    </lineage>
</organism>
<dbReference type="Proteomes" id="UP001165289">
    <property type="component" value="Unassembled WGS sequence"/>
</dbReference>
<dbReference type="PANTHER" id="PTHR13602">
    <property type="entry name" value="UPF0488 PROTEIN C8ORF33"/>
    <property type="match status" value="1"/>
</dbReference>
<accession>A0AAV7K568</accession>
<comment type="caution">
    <text evidence="3">The sequence shown here is derived from an EMBL/GenBank/DDBJ whole genome shotgun (WGS) entry which is preliminary data.</text>
</comment>
<evidence type="ECO:0000313" key="3">
    <source>
        <dbReference type="EMBL" id="KAI6656346.1"/>
    </source>
</evidence>
<dbReference type="Pfam" id="PF15393">
    <property type="entry name" value="DUF4615"/>
    <property type="match status" value="1"/>
</dbReference>
<keyword evidence="4" id="KW-1185">Reference proteome</keyword>
<evidence type="ECO:0000313" key="4">
    <source>
        <dbReference type="Proteomes" id="UP001165289"/>
    </source>
</evidence>
<dbReference type="EMBL" id="JAKMXF010000144">
    <property type="protein sequence ID" value="KAI6656346.1"/>
    <property type="molecule type" value="Genomic_DNA"/>
</dbReference>
<proteinExistence type="inferred from homology"/>
<comment type="similarity">
    <text evidence="1">Belongs to the UPF0488 family.</text>
</comment>
<dbReference type="InterPro" id="IPR029274">
    <property type="entry name" value="DUF4615"/>
</dbReference>
<dbReference type="AlphaFoldDB" id="A0AAV7K568"/>
<feature type="region of interest" description="Disordered" evidence="2">
    <location>
        <begin position="92"/>
        <end position="120"/>
    </location>
</feature>
<protein>
    <submittedName>
        <fullName evidence="3">Uncharacterized protein</fullName>
    </submittedName>
</protein>
<name>A0AAV7K568_9METZ</name>
<reference evidence="3 4" key="1">
    <citation type="journal article" date="2023" name="BMC Biol.">
        <title>The compact genome of the sponge Oopsacas minuta (Hexactinellida) is lacking key metazoan core genes.</title>
        <authorList>
            <person name="Santini S."/>
            <person name="Schenkelaars Q."/>
            <person name="Jourda C."/>
            <person name="Duchesne M."/>
            <person name="Belahbib H."/>
            <person name="Rocher C."/>
            <person name="Selva M."/>
            <person name="Riesgo A."/>
            <person name="Vervoort M."/>
            <person name="Leys S.P."/>
            <person name="Kodjabachian L."/>
            <person name="Le Bivic A."/>
            <person name="Borchiellini C."/>
            <person name="Claverie J.M."/>
            <person name="Renard E."/>
        </authorList>
    </citation>
    <scope>NUCLEOTIDE SEQUENCE [LARGE SCALE GENOMIC DNA]</scope>
    <source>
        <strain evidence="3">SPO-2</strain>
    </source>
</reference>
<evidence type="ECO:0000256" key="1">
    <source>
        <dbReference type="ARBA" id="ARBA00005707"/>
    </source>
</evidence>
<sequence>MVAKEQEFELELAWCISQLEVSVNDKRVSKKQNEENARIARQLASPKTPFPRKRQLMRSTFGDYRAKMKSHPLPELSRPSVCKKQEPDGMFYKVSGSKTHEGGTTDSPNDPFKFQFNIES</sequence>
<evidence type="ECO:0000256" key="2">
    <source>
        <dbReference type="SAM" id="MobiDB-lite"/>
    </source>
</evidence>
<gene>
    <name evidence="3" type="ORF">LOD99_1146</name>
</gene>
<dbReference type="PANTHER" id="PTHR13602:SF2">
    <property type="entry name" value="UPF0488 PROTEIN C8ORF33"/>
    <property type="match status" value="1"/>
</dbReference>